<dbReference type="EMBL" id="CADCTY010000298">
    <property type="protein sequence ID" value="CAA9309645.1"/>
    <property type="molecule type" value="Genomic_DNA"/>
</dbReference>
<gene>
    <name evidence="2" type="ORF">AVDCRST_MAG94-878</name>
</gene>
<feature type="compositionally biased region" description="Basic and acidic residues" evidence="1">
    <location>
        <begin position="24"/>
        <end position="39"/>
    </location>
</feature>
<feature type="region of interest" description="Disordered" evidence="1">
    <location>
        <begin position="1"/>
        <end position="59"/>
    </location>
</feature>
<evidence type="ECO:0000256" key="1">
    <source>
        <dbReference type="SAM" id="MobiDB-lite"/>
    </source>
</evidence>
<organism evidence="2">
    <name type="scientific">uncultured Leptolyngbya sp</name>
    <dbReference type="NCBI Taxonomy" id="332963"/>
    <lineage>
        <taxon>Bacteria</taxon>
        <taxon>Bacillati</taxon>
        <taxon>Cyanobacteriota</taxon>
        <taxon>Cyanophyceae</taxon>
        <taxon>Leptolyngbyales</taxon>
        <taxon>Leptolyngbyaceae</taxon>
        <taxon>Leptolyngbya group</taxon>
        <taxon>Leptolyngbya</taxon>
        <taxon>environmental samples</taxon>
    </lineage>
</organism>
<protein>
    <submittedName>
        <fullName evidence="2">Mobile element protein</fullName>
    </submittedName>
</protein>
<evidence type="ECO:0000313" key="2">
    <source>
        <dbReference type="EMBL" id="CAA9309645.1"/>
    </source>
</evidence>
<dbReference type="AlphaFoldDB" id="A0A6J4KMI1"/>
<sequence length="59" mass="6368">PAEADQARAGVQVLQHSPKNHQGVRGDAHAEERTSDRSTKGRCTSPNELYGSSIRHGCL</sequence>
<name>A0A6J4KMI1_9CYAN</name>
<accession>A0A6J4KMI1</accession>
<proteinExistence type="predicted"/>
<feature type="non-terminal residue" evidence="2">
    <location>
        <position position="59"/>
    </location>
</feature>
<reference evidence="2" key="1">
    <citation type="submission" date="2020-02" db="EMBL/GenBank/DDBJ databases">
        <authorList>
            <person name="Meier V. D."/>
        </authorList>
    </citation>
    <scope>NUCLEOTIDE SEQUENCE</scope>
    <source>
        <strain evidence="2">AVDCRST_MAG94</strain>
    </source>
</reference>
<feature type="non-terminal residue" evidence="2">
    <location>
        <position position="1"/>
    </location>
</feature>